<protein>
    <submittedName>
        <fullName evidence="2">DUF1615 domain-containing protein</fullName>
    </submittedName>
</protein>
<evidence type="ECO:0000313" key="3">
    <source>
        <dbReference type="Proteomes" id="UP000292302"/>
    </source>
</evidence>
<feature type="chain" id="PRO_5020536135" evidence="1">
    <location>
        <begin position="27"/>
        <end position="366"/>
    </location>
</feature>
<reference evidence="2 3" key="1">
    <citation type="submission" date="2018-06" db="EMBL/GenBank/DDBJ databases">
        <title>Three novel Pseudomonas species isolated from symptomatic oak.</title>
        <authorList>
            <person name="Bueno-Gonzalez V."/>
            <person name="Brady C."/>
        </authorList>
    </citation>
    <scope>NUCLEOTIDE SEQUENCE [LARGE SCALE GENOMIC DNA]</scope>
    <source>
        <strain evidence="2 3">P9A</strain>
    </source>
</reference>
<dbReference type="PROSITE" id="PS51257">
    <property type="entry name" value="PROKAR_LIPOPROTEIN"/>
    <property type="match status" value="1"/>
</dbReference>
<organism evidence="2 3">
    <name type="scientific">Phytopseudomonas daroniae</name>
    <dbReference type="NCBI Taxonomy" id="2487519"/>
    <lineage>
        <taxon>Bacteria</taxon>
        <taxon>Pseudomonadati</taxon>
        <taxon>Pseudomonadota</taxon>
        <taxon>Gammaproteobacteria</taxon>
        <taxon>Pseudomonadales</taxon>
        <taxon>Pseudomonadaceae</taxon>
        <taxon>Phytopseudomonas</taxon>
    </lineage>
</organism>
<feature type="signal peptide" evidence="1">
    <location>
        <begin position="1"/>
        <end position="26"/>
    </location>
</feature>
<dbReference type="EMBL" id="QJUI01000023">
    <property type="protein sequence ID" value="TBU72780.1"/>
    <property type="molecule type" value="Genomic_DNA"/>
</dbReference>
<sequence>MFLVKPLFLRTPCALLILLLAGCSSRGPQVPAPKPAEVRAQIVRLLPAQTADRQGWAADIYAAFAAQDIPPTTENICAVLAVTEQESAFQADPQVPGLAKIARAEIDRRAASLHIPRMLVNAALNIESPTGKTYQQRLDSVRTEKQLSAIFDDFTGMVPLGRQLFGTLNPVRTGGPMQVSIAFAQANAEGYPYPPDGSIRREVFSRRGGMYFGIAHLLGYPANYPKPLYRFADFNAGWYASRNAAFQHAVTTASGIPLALDGDLIIHGSSKAGSTELAVRSLGNRLNMSDRAIRRALEQGNSLDFESSRLYERVFALAEDAEGKPLPRAVLPGIVLKSPKITRRLTTAWFAERVDSRHQRCMARAR</sequence>
<dbReference type="OrthoDB" id="596976at2"/>
<name>A0A4Q9QHS1_9GAMM</name>
<gene>
    <name evidence="2" type="ORF">DNK06_21405</name>
</gene>
<keyword evidence="3" id="KW-1185">Reference proteome</keyword>
<proteinExistence type="predicted"/>
<keyword evidence="1" id="KW-0732">Signal</keyword>
<dbReference type="Proteomes" id="UP000292302">
    <property type="component" value="Unassembled WGS sequence"/>
</dbReference>
<dbReference type="Pfam" id="PF07759">
    <property type="entry name" value="DUF1615"/>
    <property type="match status" value="1"/>
</dbReference>
<evidence type="ECO:0000313" key="2">
    <source>
        <dbReference type="EMBL" id="TBU72780.1"/>
    </source>
</evidence>
<evidence type="ECO:0000256" key="1">
    <source>
        <dbReference type="SAM" id="SignalP"/>
    </source>
</evidence>
<dbReference type="InterPro" id="IPR011673">
    <property type="entry name" value="DUF1615"/>
</dbReference>
<dbReference type="AlphaFoldDB" id="A0A4Q9QHS1"/>
<comment type="caution">
    <text evidence="2">The sequence shown here is derived from an EMBL/GenBank/DDBJ whole genome shotgun (WGS) entry which is preliminary data.</text>
</comment>
<accession>A0A4Q9QHS1</accession>